<evidence type="ECO:0000313" key="1">
    <source>
        <dbReference type="EMBL" id="SVA78013.1"/>
    </source>
</evidence>
<evidence type="ECO:0008006" key="2">
    <source>
        <dbReference type="Google" id="ProtNLM"/>
    </source>
</evidence>
<name>A0A381YN73_9ZZZZ</name>
<dbReference type="InterPro" id="IPR021130">
    <property type="entry name" value="PRib-ATP_PPHydrolase-like"/>
</dbReference>
<accession>A0A381YN73</accession>
<gene>
    <name evidence="1" type="ORF">METZ01_LOCUS130867</name>
</gene>
<protein>
    <recommendedName>
        <fullName evidence="2">Phosphoribosyl-ATP diphosphatase</fullName>
    </recommendedName>
</protein>
<reference evidence="1" key="1">
    <citation type="submission" date="2018-05" db="EMBL/GenBank/DDBJ databases">
        <authorList>
            <person name="Lanie J.A."/>
            <person name="Ng W.-L."/>
            <person name="Kazmierczak K.M."/>
            <person name="Andrzejewski T.M."/>
            <person name="Davidsen T.M."/>
            <person name="Wayne K.J."/>
            <person name="Tettelin H."/>
            <person name="Glass J.I."/>
            <person name="Rusch D."/>
            <person name="Podicherti R."/>
            <person name="Tsui H.-C.T."/>
            <person name="Winkler M.E."/>
        </authorList>
    </citation>
    <scope>NUCLEOTIDE SEQUENCE</scope>
</reference>
<dbReference type="InterPro" id="IPR023292">
    <property type="entry name" value="NTP_PyroPHydrolase-like_dom_sf"/>
</dbReference>
<dbReference type="Pfam" id="PF01503">
    <property type="entry name" value="PRA-PH"/>
    <property type="match status" value="1"/>
</dbReference>
<dbReference type="SUPFAM" id="SSF101386">
    <property type="entry name" value="all-alpha NTP pyrophosphatases"/>
    <property type="match status" value="1"/>
</dbReference>
<dbReference type="EMBL" id="UINC01018547">
    <property type="protein sequence ID" value="SVA78013.1"/>
    <property type="molecule type" value="Genomic_DNA"/>
</dbReference>
<sequence>MESMEQDVLIRPSFPEDSVQKLRLDLIEEELEELQYAIDNQNMVDTADALTDLLYVVYGAGHAFGIDLDDCFKEVHQSNLSKLGPDFRPIKREDGKVLKPDTYFPPDLKTVLNI</sequence>
<proteinExistence type="predicted"/>
<dbReference type="AlphaFoldDB" id="A0A381YN73"/>
<organism evidence="1">
    <name type="scientific">marine metagenome</name>
    <dbReference type="NCBI Taxonomy" id="408172"/>
    <lineage>
        <taxon>unclassified sequences</taxon>
        <taxon>metagenomes</taxon>
        <taxon>ecological metagenomes</taxon>
    </lineage>
</organism>
<dbReference type="Gene3D" id="1.10.3420.10">
    <property type="entry name" value="putative ntp pyrophosphohydrolase like domain"/>
    <property type="match status" value="1"/>
</dbReference>